<feature type="transmembrane region" description="Helical" evidence="1">
    <location>
        <begin position="12"/>
        <end position="31"/>
    </location>
</feature>
<keyword evidence="1" id="KW-0472">Membrane</keyword>
<organism evidence="2 3">
    <name type="scientific">Candidatus Iainarchaeum sp</name>
    <dbReference type="NCBI Taxonomy" id="3101447"/>
    <lineage>
        <taxon>Archaea</taxon>
        <taxon>Candidatus Iainarchaeota</taxon>
        <taxon>Candidatus Iainarchaeia</taxon>
        <taxon>Candidatus Iainarchaeales</taxon>
        <taxon>Candidatus Iainarchaeaceae</taxon>
        <taxon>Candidatus Iainarchaeum</taxon>
    </lineage>
</organism>
<dbReference type="InterPro" id="IPR007166">
    <property type="entry name" value="Class3_signal_pept_motif"/>
</dbReference>
<proteinExistence type="predicted"/>
<protein>
    <submittedName>
        <fullName evidence="2">Class III signal peptide-containing protein</fullName>
    </submittedName>
</protein>
<sequence>MNFNKKGQGAIEYLLLLAAAIVVVAIVISFLSSTIAPVQDQGNKQLFDSLCTGPLSGDGNSLLCGCYTKNPELGDLNSQRKYNAAGEKTCPERLDAKYHDDPLLDWTP</sequence>
<comment type="caution">
    <text evidence="2">The sequence shown here is derived from an EMBL/GenBank/DDBJ whole genome shotgun (WGS) entry which is preliminary data.</text>
</comment>
<name>A0A8T5GGE3_9ARCH</name>
<dbReference type="Proteomes" id="UP000722459">
    <property type="component" value="Unassembled WGS sequence"/>
</dbReference>
<dbReference type="EMBL" id="JABJNZ010000057">
    <property type="protein sequence ID" value="MBT4870788.1"/>
    <property type="molecule type" value="Genomic_DNA"/>
</dbReference>
<keyword evidence="1" id="KW-1133">Transmembrane helix</keyword>
<accession>A0A8T5GGE3</accession>
<keyword evidence="1" id="KW-0812">Transmembrane</keyword>
<evidence type="ECO:0000313" key="2">
    <source>
        <dbReference type="EMBL" id="MBT4870788.1"/>
    </source>
</evidence>
<reference evidence="2" key="1">
    <citation type="journal article" date="2021" name="ISME J.">
        <title>Mercury methylation by metabolically versatile and cosmopolitan marine bacteria.</title>
        <authorList>
            <person name="Lin H."/>
            <person name="Ascher D.B."/>
            <person name="Myung Y."/>
            <person name="Lamborg C.H."/>
            <person name="Hallam S.J."/>
            <person name="Gionfriddo C.M."/>
            <person name="Holt K.E."/>
            <person name="Moreau J.W."/>
        </authorList>
    </citation>
    <scope>NUCLEOTIDE SEQUENCE</scope>
    <source>
        <strain evidence="2">SI075_bin30</strain>
    </source>
</reference>
<gene>
    <name evidence="2" type="ORF">HON47_04390</name>
</gene>
<evidence type="ECO:0000313" key="3">
    <source>
        <dbReference type="Proteomes" id="UP000722459"/>
    </source>
</evidence>
<dbReference type="Pfam" id="PF04021">
    <property type="entry name" value="Class_IIIsignal"/>
    <property type="match status" value="1"/>
</dbReference>
<evidence type="ECO:0000256" key="1">
    <source>
        <dbReference type="SAM" id="Phobius"/>
    </source>
</evidence>
<dbReference type="AlphaFoldDB" id="A0A8T5GGE3"/>